<reference evidence="2" key="1">
    <citation type="journal article" date="2014" name="Int. J. Syst. Evol. Microbiol.">
        <title>Complete genome sequence of Corynebacterium casei LMG S-19264T (=DSM 44701T), isolated from a smear-ripened cheese.</title>
        <authorList>
            <consortium name="US DOE Joint Genome Institute (JGI-PGF)"/>
            <person name="Walter F."/>
            <person name="Albersmeier A."/>
            <person name="Kalinowski J."/>
            <person name="Ruckert C."/>
        </authorList>
    </citation>
    <scope>NUCLEOTIDE SEQUENCE</scope>
    <source>
        <strain evidence="2">KCTC 23077</strain>
    </source>
</reference>
<protein>
    <submittedName>
        <fullName evidence="2">Uncharacterized protein</fullName>
    </submittedName>
</protein>
<keyword evidence="3" id="KW-1185">Reference proteome</keyword>
<evidence type="ECO:0000256" key="1">
    <source>
        <dbReference type="SAM" id="MobiDB-lite"/>
    </source>
</evidence>
<organism evidence="2 3">
    <name type="scientific">Cognatilysobacter bugurensis</name>
    <dbReference type="NCBI Taxonomy" id="543356"/>
    <lineage>
        <taxon>Bacteria</taxon>
        <taxon>Pseudomonadati</taxon>
        <taxon>Pseudomonadota</taxon>
        <taxon>Gammaproteobacteria</taxon>
        <taxon>Lysobacterales</taxon>
        <taxon>Lysobacteraceae</taxon>
        <taxon>Cognatilysobacter</taxon>
    </lineage>
</organism>
<evidence type="ECO:0000313" key="2">
    <source>
        <dbReference type="EMBL" id="GHA75632.1"/>
    </source>
</evidence>
<feature type="region of interest" description="Disordered" evidence="1">
    <location>
        <begin position="1"/>
        <end position="72"/>
    </location>
</feature>
<dbReference type="RefSeq" id="WP_229792330.1">
    <property type="nucleotide sequence ID" value="NZ_BMYD01000001.1"/>
</dbReference>
<evidence type="ECO:0000313" key="3">
    <source>
        <dbReference type="Proteomes" id="UP000646426"/>
    </source>
</evidence>
<dbReference type="Proteomes" id="UP000646426">
    <property type="component" value="Unassembled WGS sequence"/>
</dbReference>
<comment type="caution">
    <text evidence="2">The sequence shown here is derived from an EMBL/GenBank/DDBJ whole genome shotgun (WGS) entry which is preliminary data.</text>
</comment>
<sequence>MTMNLPDRDAPPAADPRPGHNPGYDETHPRDAGDVRAAEDRLDARGAKDGRLPNPDVGGLTRDPEVTPDPAD</sequence>
<gene>
    <name evidence="2" type="ORF">GCM10007067_10990</name>
</gene>
<proteinExistence type="predicted"/>
<reference evidence="2" key="2">
    <citation type="submission" date="2020-09" db="EMBL/GenBank/DDBJ databases">
        <authorList>
            <person name="Sun Q."/>
            <person name="Kim S."/>
        </authorList>
    </citation>
    <scope>NUCLEOTIDE SEQUENCE</scope>
    <source>
        <strain evidence="2">KCTC 23077</strain>
    </source>
</reference>
<name>A0A918W5W2_9GAMM</name>
<feature type="compositionally biased region" description="Basic and acidic residues" evidence="1">
    <location>
        <begin position="23"/>
        <end position="51"/>
    </location>
</feature>
<feature type="compositionally biased region" description="Basic and acidic residues" evidence="1">
    <location>
        <begin position="1"/>
        <end position="10"/>
    </location>
</feature>
<accession>A0A918W5W2</accession>
<dbReference type="AlphaFoldDB" id="A0A918W5W2"/>
<dbReference type="EMBL" id="BMYD01000001">
    <property type="protein sequence ID" value="GHA75632.1"/>
    <property type="molecule type" value="Genomic_DNA"/>
</dbReference>